<keyword evidence="1" id="KW-0677">Repeat</keyword>
<keyword evidence="2" id="KW-0547">Nucleotide-binding</keyword>
<evidence type="ECO:0000256" key="1">
    <source>
        <dbReference type="ARBA" id="ARBA00022737"/>
    </source>
</evidence>
<dbReference type="GO" id="GO:0006952">
    <property type="term" value="P:defense response"/>
    <property type="evidence" value="ECO:0007669"/>
    <property type="project" value="UniProtKB-KW"/>
</dbReference>
<dbReference type="EMBL" id="AWUE01018676">
    <property type="protein sequence ID" value="OMO78992.1"/>
    <property type="molecule type" value="Genomic_DNA"/>
</dbReference>
<dbReference type="Pfam" id="PF18052">
    <property type="entry name" value="Rx_N"/>
    <property type="match status" value="1"/>
</dbReference>
<dbReference type="InterPro" id="IPR002182">
    <property type="entry name" value="NB-ARC"/>
</dbReference>
<feature type="domain" description="NB-ARC" evidence="5">
    <location>
        <begin position="191"/>
        <end position="329"/>
    </location>
</feature>
<comment type="caution">
    <text evidence="7">The sequence shown here is derived from an EMBL/GenBank/DDBJ whole genome shotgun (WGS) entry which is preliminary data.</text>
</comment>
<organism evidence="7 8">
    <name type="scientific">Corchorus olitorius</name>
    <dbReference type="NCBI Taxonomy" id="93759"/>
    <lineage>
        <taxon>Eukaryota</taxon>
        <taxon>Viridiplantae</taxon>
        <taxon>Streptophyta</taxon>
        <taxon>Embryophyta</taxon>
        <taxon>Tracheophyta</taxon>
        <taxon>Spermatophyta</taxon>
        <taxon>Magnoliopsida</taxon>
        <taxon>eudicotyledons</taxon>
        <taxon>Gunneridae</taxon>
        <taxon>Pentapetalae</taxon>
        <taxon>rosids</taxon>
        <taxon>malvids</taxon>
        <taxon>Malvales</taxon>
        <taxon>Malvaceae</taxon>
        <taxon>Grewioideae</taxon>
        <taxon>Apeibeae</taxon>
        <taxon>Corchorus</taxon>
    </lineage>
</organism>
<dbReference type="Proteomes" id="UP000187203">
    <property type="component" value="Unassembled WGS sequence"/>
</dbReference>
<dbReference type="OrthoDB" id="1394818at2759"/>
<name>A0A1R3I8S6_9ROSI</name>
<evidence type="ECO:0000256" key="4">
    <source>
        <dbReference type="ARBA" id="ARBA00022840"/>
    </source>
</evidence>
<reference evidence="8" key="1">
    <citation type="submission" date="2013-09" db="EMBL/GenBank/DDBJ databases">
        <title>Corchorus olitorius genome sequencing.</title>
        <authorList>
            <person name="Alam M."/>
            <person name="Haque M.S."/>
            <person name="Islam M.S."/>
            <person name="Emdad E.M."/>
            <person name="Islam M.M."/>
            <person name="Ahmed B."/>
            <person name="Halim A."/>
            <person name="Hossen Q.M.M."/>
            <person name="Hossain M.Z."/>
            <person name="Ahmed R."/>
            <person name="Khan M.M."/>
            <person name="Islam R."/>
            <person name="Rashid M.M."/>
            <person name="Khan S.A."/>
            <person name="Rahman M.S."/>
            <person name="Alam M."/>
            <person name="Yahiya A.S."/>
            <person name="Khan M.S."/>
            <person name="Azam M.S."/>
            <person name="Haque T."/>
            <person name="Lashkar M.Z.H."/>
            <person name="Akhand A.I."/>
            <person name="Morshed G."/>
            <person name="Roy S."/>
            <person name="Uddin K.S."/>
            <person name="Rabeya T."/>
            <person name="Hossain A.S."/>
            <person name="Chowdhury A."/>
            <person name="Snigdha A.R."/>
            <person name="Mortoza M.S."/>
            <person name="Matin S.A."/>
            <person name="Hoque S.M.E."/>
            <person name="Islam M.K."/>
            <person name="Roy D.K."/>
            <person name="Haider R."/>
            <person name="Moosa M.M."/>
            <person name="Elias S.M."/>
            <person name="Hasan A.M."/>
            <person name="Jahan S."/>
            <person name="Shafiuddin M."/>
            <person name="Mahmood N."/>
            <person name="Shommy N.S."/>
        </authorList>
    </citation>
    <scope>NUCLEOTIDE SEQUENCE [LARGE SCALE GENOMIC DNA]</scope>
    <source>
        <strain evidence="8">cv. O-4</strain>
    </source>
</reference>
<proteinExistence type="predicted"/>
<keyword evidence="8" id="KW-1185">Reference proteome</keyword>
<dbReference type="GO" id="GO:0043531">
    <property type="term" value="F:ADP binding"/>
    <property type="evidence" value="ECO:0007669"/>
    <property type="project" value="InterPro"/>
</dbReference>
<dbReference type="Gene3D" id="3.40.50.300">
    <property type="entry name" value="P-loop containing nucleotide triphosphate hydrolases"/>
    <property type="match status" value="1"/>
</dbReference>
<evidence type="ECO:0000313" key="7">
    <source>
        <dbReference type="EMBL" id="OMO78992.1"/>
    </source>
</evidence>
<evidence type="ECO:0000256" key="3">
    <source>
        <dbReference type="ARBA" id="ARBA00022821"/>
    </source>
</evidence>
<keyword evidence="4" id="KW-0067">ATP-binding</keyword>
<dbReference type="PANTHER" id="PTHR36766:SF51">
    <property type="entry name" value="DISEASE RESISTANCE RPP13-LIKE PROTEIN 1"/>
    <property type="match status" value="1"/>
</dbReference>
<evidence type="ECO:0000259" key="6">
    <source>
        <dbReference type="Pfam" id="PF18052"/>
    </source>
</evidence>
<dbReference type="AlphaFoldDB" id="A0A1R3I8S6"/>
<dbReference type="PANTHER" id="PTHR36766">
    <property type="entry name" value="PLANT BROAD-SPECTRUM MILDEW RESISTANCE PROTEIN RPW8"/>
    <property type="match status" value="1"/>
</dbReference>
<accession>A0A1R3I8S6</accession>
<dbReference type="InterPro" id="IPR041118">
    <property type="entry name" value="Rx_N"/>
</dbReference>
<evidence type="ECO:0000256" key="2">
    <source>
        <dbReference type="ARBA" id="ARBA00022741"/>
    </source>
</evidence>
<dbReference type="GO" id="GO:0005524">
    <property type="term" value="F:ATP binding"/>
    <property type="evidence" value="ECO:0007669"/>
    <property type="project" value="UniProtKB-KW"/>
</dbReference>
<dbReference type="PRINTS" id="PR00364">
    <property type="entry name" value="DISEASERSIST"/>
</dbReference>
<feature type="domain" description="Disease resistance N-terminal" evidence="6">
    <location>
        <begin position="30"/>
        <end position="102"/>
    </location>
</feature>
<evidence type="ECO:0000313" key="8">
    <source>
        <dbReference type="Proteomes" id="UP000187203"/>
    </source>
</evidence>
<dbReference type="InterPro" id="IPR027417">
    <property type="entry name" value="P-loop_NTPase"/>
</dbReference>
<dbReference type="Gene3D" id="1.20.5.4130">
    <property type="match status" value="1"/>
</dbReference>
<evidence type="ECO:0000259" key="5">
    <source>
        <dbReference type="Pfam" id="PF00931"/>
    </source>
</evidence>
<dbReference type="STRING" id="93759.A0A1R3I8S6"/>
<dbReference type="Pfam" id="PF00931">
    <property type="entry name" value="NB-ARC"/>
    <property type="match status" value="1"/>
</dbReference>
<keyword evidence="3" id="KW-0611">Plant defense</keyword>
<sequence>MSMAGEAAFSAFLELFAKLASYDHLLNFVTENKQVNQHLKEWQRVLPTIQEVVNDAEQKQIKDQNVKKWLAQFHGLAYDVEDILDEFAMEALHRKLHLHEDQASTSNKVRIPISTWFNFTRFTNPSAFSFSKKMISKFEKISFGLNGLATQKWSLGLRKIDQGTILKARKASLQQPRALMDETHVYGFGREREKAEILEFLLSPNGNEKGVSMLQIVGLGGIGKTTLAQLVYNDSSINKSFDHKAWICVSKDFDATSVTIKILQSISAKFCTCTGRILQNLQATLKEKLLGTRFLLVLDNVWDENFNDLSNILLKPFGVGTKIILTTRRSCKWASRIRESWDENSEKLQGLTFGS</sequence>
<dbReference type="SUPFAM" id="SSF52540">
    <property type="entry name" value="P-loop containing nucleoside triphosphate hydrolases"/>
    <property type="match status" value="1"/>
</dbReference>
<protein>
    <submittedName>
        <fullName evidence="7">Disease resistance protein</fullName>
    </submittedName>
</protein>
<gene>
    <name evidence="7" type="ORF">COLO4_24602</name>
</gene>